<dbReference type="InterPro" id="IPR005097">
    <property type="entry name" value="Sacchrp_dh_NADP-bd"/>
</dbReference>
<dbReference type="PANTHER" id="PTHR11133">
    <property type="entry name" value="SACCHAROPINE DEHYDROGENASE"/>
    <property type="match status" value="1"/>
</dbReference>
<dbReference type="PANTHER" id="PTHR11133:SF22">
    <property type="entry name" value="ALPHA-AMINOADIPIC SEMIALDEHYDE SYNTHASE, MITOCHONDRIAL"/>
    <property type="match status" value="1"/>
</dbReference>
<dbReference type="GO" id="GO:0019878">
    <property type="term" value="P:lysine biosynthetic process via aminoadipic acid"/>
    <property type="evidence" value="ECO:0007669"/>
    <property type="project" value="TreeGrafter"/>
</dbReference>
<dbReference type="EMBL" id="CAJVCH010570894">
    <property type="protein sequence ID" value="CAG7836147.1"/>
    <property type="molecule type" value="Genomic_DNA"/>
</dbReference>
<dbReference type="Pfam" id="PF16653">
    <property type="entry name" value="Sacchrp_dh_C"/>
    <property type="match status" value="1"/>
</dbReference>
<evidence type="ECO:0008006" key="7">
    <source>
        <dbReference type="Google" id="ProtNLM"/>
    </source>
</evidence>
<evidence type="ECO:0000259" key="4">
    <source>
        <dbReference type="Pfam" id="PF16653"/>
    </source>
</evidence>
<evidence type="ECO:0000313" key="5">
    <source>
        <dbReference type="EMBL" id="CAG7836147.1"/>
    </source>
</evidence>
<evidence type="ECO:0000256" key="2">
    <source>
        <dbReference type="ARBA" id="ARBA00023002"/>
    </source>
</evidence>
<gene>
    <name evidence="5" type="ORF">AFUS01_LOCUS45423</name>
</gene>
<organism evidence="5 6">
    <name type="scientific">Allacma fusca</name>
    <dbReference type="NCBI Taxonomy" id="39272"/>
    <lineage>
        <taxon>Eukaryota</taxon>
        <taxon>Metazoa</taxon>
        <taxon>Ecdysozoa</taxon>
        <taxon>Arthropoda</taxon>
        <taxon>Hexapoda</taxon>
        <taxon>Collembola</taxon>
        <taxon>Symphypleona</taxon>
        <taxon>Sminthuridae</taxon>
        <taxon>Allacma</taxon>
    </lineage>
</organism>
<accession>A0A8J2LH33</accession>
<sequence>MKKALVLGSGFVSEPLVEYLTRESSNVTVTLASILKDQADTIASKYPRVKSIFLDVTGQPDLLSKLIGEVDIVVSLLPPALHPRIASVCIKNKVNMVTASYCLPPLAALSEEATNAGVSIINEVGLDPGIDHLLAMECFDEIHSKGGKVESFISYCGGLPAPEASHNALRYKFSWSPRCALFNTLNPAKYLKDGEIVEIPAGGALMDAIETRNFLPGLQFEGHPNRDSLMYKKLYGIPEAATILRGTLRYQGNANAIKALHLLGLIDPKPIPALDSNNALDISWRQLICQLLHHFDEISYDNLKHQLLKVFKCDMQKLDTIESLGLLDDVLVQKMDSPLDTLSNYLSQKLAFGENERDLVALLHEVQILWPDGSRELREINLIAHGEPGEIKQKGTVGPFTADIYQPMLNRLRGEGIVAETKSKFL</sequence>
<keyword evidence="6" id="KW-1185">Reference proteome</keyword>
<reference evidence="5" key="1">
    <citation type="submission" date="2021-06" db="EMBL/GenBank/DDBJ databases">
        <authorList>
            <person name="Hodson N. C."/>
            <person name="Mongue J. A."/>
            <person name="Jaron S. K."/>
        </authorList>
    </citation>
    <scope>NUCLEOTIDE SEQUENCE</scope>
</reference>
<dbReference type="OrthoDB" id="10059875at2759"/>
<dbReference type="FunFam" id="3.40.50.720:FF:000072">
    <property type="entry name" value="Saccharopine dehydrogenase [NADP(+), L-glutamate-forming]"/>
    <property type="match status" value="1"/>
</dbReference>
<keyword evidence="2" id="KW-0560">Oxidoreductase</keyword>
<dbReference type="FunFam" id="3.30.360.10:FF:000008">
    <property type="entry name" value="Alpha-aminoadipic semialdehyde synthase, mitochondrial"/>
    <property type="match status" value="1"/>
</dbReference>
<name>A0A8J2LH33_9HEXA</name>
<evidence type="ECO:0000256" key="1">
    <source>
        <dbReference type="ARBA" id="ARBA00022857"/>
    </source>
</evidence>
<feature type="domain" description="Saccharopine dehydrogenase NADP binding" evidence="3">
    <location>
        <begin position="5"/>
        <end position="121"/>
    </location>
</feature>
<evidence type="ECO:0000313" key="6">
    <source>
        <dbReference type="Proteomes" id="UP000708208"/>
    </source>
</evidence>
<dbReference type="Proteomes" id="UP000708208">
    <property type="component" value="Unassembled WGS sequence"/>
</dbReference>
<evidence type="ECO:0000259" key="3">
    <source>
        <dbReference type="Pfam" id="PF03435"/>
    </source>
</evidence>
<dbReference type="InterPro" id="IPR051168">
    <property type="entry name" value="AASS"/>
</dbReference>
<feature type="domain" description="Saccharopine dehydrogenase-like C-terminal" evidence="4">
    <location>
        <begin position="125"/>
        <end position="383"/>
    </location>
</feature>
<dbReference type="Pfam" id="PF03435">
    <property type="entry name" value="Sacchrp_dh_NADP"/>
    <property type="match status" value="1"/>
</dbReference>
<comment type="caution">
    <text evidence="5">The sequence shown here is derived from an EMBL/GenBank/DDBJ whole genome shotgun (WGS) entry which is preliminary data.</text>
</comment>
<dbReference type="GO" id="GO:0004753">
    <property type="term" value="F:saccharopine dehydrogenase activity"/>
    <property type="evidence" value="ECO:0007669"/>
    <property type="project" value="TreeGrafter"/>
</dbReference>
<dbReference type="InterPro" id="IPR032095">
    <property type="entry name" value="Sacchrp_dh-like_C"/>
</dbReference>
<dbReference type="AlphaFoldDB" id="A0A8J2LH33"/>
<protein>
    <recommendedName>
        <fullName evidence="7">Saccharopine dehydrogenase</fullName>
    </recommendedName>
</protein>
<proteinExistence type="predicted"/>
<keyword evidence="1" id="KW-0521">NADP</keyword>
<dbReference type="GO" id="GO:0005737">
    <property type="term" value="C:cytoplasm"/>
    <property type="evidence" value="ECO:0007669"/>
    <property type="project" value="TreeGrafter"/>
</dbReference>